<dbReference type="EMBL" id="JAGSCS010000002">
    <property type="protein sequence ID" value="MBR0575115.1"/>
    <property type="molecule type" value="Genomic_DNA"/>
</dbReference>
<keyword evidence="3" id="KW-1185">Reference proteome</keyword>
<comment type="catalytic activity">
    <reaction evidence="1">
        <text>keto-D-tagaturonate = keto-D-fructuronate</text>
        <dbReference type="Rhea" id="RHEA:51656"/>
        <dbReference type="ChEBI" id="CHEBI:17886"/>
        <dbReference type="ChEBI" id="CHEBI:59881"/>
        <dbReference type="EC" id="5.1.2.7"/>
    </reaction>
</comment>
<keyword evidence="1" id="KW-0479">Metal-binding</keyword>
<feature type="active site" description="Proton acceptor" evidence="1">
    <location>
        <position position="165"/>
    </location>
</feature>
<comment type="similarity">
    <text evidence="1">Belongs to the UxaE family.</text>
</comment>
<dbReference type="HAMAP" id="MF_02243">
    <property type="entry name" value="UxaE"/>
    <property type="match status" value="1"/>
</dbReference>
<keyword evidence="1" id="KW-0413">Isomerase</keyword>
<gene>
    <name evidence="1" type="primary">uxaE</name>
    <name evidence="2" type="ORF">KCG48_02050</name>
</gene>
<comment type="function">
    <text evidence="1">Catalyzes the epimerization of D-tagaturonate (D-TagA) to D-fructuronate (D-FruA).</text>
</comment>
<organism evidence="2 3">
    <name type="scientific">Proteiniclasticum sediminis</name>
    <dbReference type="NCBI Taxonomy" id="2804028"/>
    <lineage>
        <taxon>Bacteria</taxon>
        <taxon>Bacillati</taxon>
        <taxon>Bacillota</taxon>
        <taxon>Clostridia</taxon>
        <taxon>Eubacteriales</taxon>
        <taxon>Clostridiaceae</taxon>
        <taxon>Proteiniclasticum</taxon>
    </lineage>
</organism>
<dbReference type="EC" id="5.1.2.7" evidence="1"/>
<feature type="binding site" evidence="1">
    <location>
        <position position="166"/>
    </location>
    <ligand>
        <name>a divalent metal cation</name>
        <dbReference type="ChEBI" id="CHEBI:60240"/>
    </ligand>
</feature>
<dbReference type="GO" id="GO:0046872">
    <property type="term" value="F:metal ion binding"/>
    <property type="evidence" value="ECO:0007669"/>
    <property type="project" value="UniProtKB-UniRule"/>
</dbReference>
<evidence type="ECO:0000256" key="1">
    <source>
        <dbReference type="HAMAP-Rule" id="MF_02243"/>
    </source>
</evidence>
<evidence type="ECO:0000313" key="2">
    <source>
        <dbReference type="EMBL" id="MBR0575115.1"/>
    </source>
</evidence>
<comment type="caution">
    <text evidence="2">The sequence shown here is derived from an EMBL/GenBank/DDBJ whole genome shotgun (WGS) entry which is preliminary data.</text>
</comment>
<feature type="active site" description="Proton donor" evidence="1">
    <location>
        <position position="274"/>
    </location>
</feature>
<accession>A0A941CM65</accession>
<feature type="binding site" evidence="1">
    <location>
        <position position="316"/>
    </location>
    <ligand>
        <name>a divalent metal cation</name>
        <dbReference type="ChEBI" id="CHEBI:60240"/>
    </ligand>
</feature>
<proteinExistence type="inferred from homology"/>
<dbReference type="InterPro" id="IPR032586">
    <property type="entry name" value="UxaE"/>
</dbReference>
<feature type="binding site" evidence="1">
    <location>
        <position position="348"/>
    </location>
    <ligand>
        <name>a divalent metal cation</name>
        <dbReference type="ChEBI" id="CHEBI:60240"/>
    </ligand>
</feature>
<reference evidence="2" key="1">
    <citation type="submission" date="2021-04" db="EMBL/GenBank/DDBJ databases">
        <title>Proteiniclasticum sedimins sp. nov., an obligate anaerobic bacterium isolated from anaerobic sludge.</title>
        <authorList>
            <person name="Liu J."/>
        </authorList>
    </citation>
    <scope>NUCLEOTIDE SEQUENCE</scope>
    <source>
        <strain evidence="2">BAD-10</strain>
    </source>
</reference>
<dbReference type="Proteomes" id="UP000675379">
    <property type="component" value="Unassembled WGS sequence"/>
</dbReference>
<dbReference type="RefSeq" id="WP_211799633.1">
    <property type="nucleotide sequence ID" value="NZ_JAGSCS010000002.1"/>
</dbReference>
<dbReference type="GO" id="GO:0016856">
    <property type="term" value="F:racemase and epimerase activity, acting on hydroxy acids and derivatives"/>
    <property type="evidence" value="ECO:0007669"/>
    <property type="project" value="UniProtKB-UniRule"/>
</dbReference>
<dbReference type="AlphaFoldDB" id="A0A941CM65"/>
<evidence type="ECO:0000313" key="3">
    <source>
        <dbReference type="Proteomes" id="UP000675379"/>
    </source>
</evidence>
<protein>
    <recommendedName>
        <fullName evidence="1">Tagaturonate/fructuronate epimerase</fullName>
        <shortName evidence="1">D-TagA/D-FruA epimerase</shortName>
        <ecNumber evidence="1">5.1.2.7</ecNumber>
    </recommendedName>
</protein>
<dbReference type="Pfam" id="PF16257">
    <property type="entry name" value="UxaE"/>
    <property type="match status" value="1"/>
</dbReference>
<comment type="cofactor">
    <cofactor evidence="1">
        <name>a divalent metal cation</name>
        <dbReference type="ChEBI" id="CHEBI:60240"/>
    </cofactor>
</comment>
<name>A0A941CM65_9CLOT</name>
<sequence>MFDLIRQDIQNNTLKETYGDIKVYTKSLSRDGDDALVMVRKDGKKQLLALSHSGLFQELEGEDGGEWKLAPLTHGNRLVLNAHFPYTVPQANTARKNSMGLGDRLGEATPGHIAALGDAEVFPIFAQQSIRELNFTARTYDDVVDAAAFAVFQEGYKTGYGADGDHLKTKEDIVKTLAMGATMITLDSSEKIDNSISGLSAKAQEEKYKTLDPEVQKTYEDLYLDKTVEIPGLTLTLTKETLLRDVLIYHSALDFITEVYEEIIRDYPRPVDFEVSIDETVTPTDVEAHYLIAAELKRRGVVISTMAPRFLGEFQKGIDYIGDLDVFEADLKKHVSISEAFGYRLSIHSGSDKFSIFPILARNIPQTFHVKTAGTSWLEFIHVLAEHEPKLYRDIRRYALQAFPEATKSYHVTTDLTAIKDVDKIPDGELPRELKDNNVRQLLLITFGFILRDTDDEGNFLFKHKLERAFRIYEEEYKEHLKAHIGRHLDLLSFR</sequence>